<dbReference type="EMBL" id="GEFM01005977">
    <property type="protein sequence ID" value="JAP69819.1"/>
    <property type="molecule type" value="mRNA"/>
</dbReference>
<sequence length="107" mass="12036">KSRKQENSRASKNGHQAEKPRPCNTEVERYLDGENSCVGIGDILEWWKSHAEKYSAFSQTAQRILCIPATSASREQKFSFAGLVLQQRTARLSPDCVDNILFLHANA</sequence>
<proteinExistence type="evidence at transcript level"/>
<dbReference type="PANTHER" id="PTHR47611">
    <property type="entry name" value="HAT DIMERISATION DOMAIN, C-TERMINAL"/>
    <property type="match status" value="1"/>
</dbReference>
<dbReference type="PANTHER" id="PTHR47611:SF3">
    <property type="entry name" value="HAT C-TERMINAL DIMERISATION DOMAIN-CONTAINING PROTEIN"/>
    <property type="match status" value="1"/>
</dbReference>
<feature type="non-terminal residue" evidence="3">
    <location>
        <position position="1"/>
    </location>
</feature>
<protein>
    <submittedName>
        <fullName evidence="3">Putative hat family c-terminal dimerization region</fullName>
    </submittedName>
</protein>
<accession>A0A131XS09</accession>
<dbReference type="SUPFAM" id="SSF53098">
    <property type="entry name" value="Ribonuclease H-like"/>
    <property type="match status" value="1"/>
</dbReference>
<evidence type="ECO:0000313" key="3">
    <source>
        <dbReference type="EMBL" id="JAP69819.1"/>
    </source>
</evidence>
<feature type="region of interest" description="Disordered" evidence="1">
    <location>
        <begin position="1"/>
        <end position="24"/>
    </location>
</feature>
<name>A0A131XS09_IXORI</name>
<feature type="domain" description="HAT C-terminal dimerisation" evidence="2">
    <location>
        <begin position="42"/>
        <end position="106"/>
    </location>
</feature>
<dbReference type="AlphaFoldDB" id="A0A131XS09"/>
<evidence type="ECO:0000259" key="2">
    <source>
        <dbReference type="Pfam" id="PF05699"/>
    </source>
</evidence>
<dbReference type="InterPro" id="IPR012337">
    <property type="entry name" value="RNaseH-like_sf"/>
</dbReference>
<reference evidence="3" key="1">
    <citation type="submission" date="2016-02" db="EMBL/GenBank/DDBJ databases">
        <title>RNAseq analyses of the midgut from blood- or serum-fed Ixodes ricinus ticks.</title>
        <authorList>
            <person name="Perner J."/>
            <person name="Provaznik J."/>
            <person name="Schrenkova J."/>
            <person name="Urbanova V."/>
            <person name="Ribeiro J.M."/>
            <person name="Kopacek P."/>
        </authorList>
    </citation>
    <scope>NUCLEOTIDE SEQUENCE</scope>
    <source>
        <tissue evidence="3">Gut</tissue>
    </source>
</reference>
<dbReference type="GO" id="GO:0046983">
    <property type="term" value="F:protein dimerization activity"/>
    <property type="evidence" value="ECO:0007669"/>
    <property type="project" value="InterPro"/>
</dbReference>
<evidence type="ECO:0000256" key="1">
    <source>
        <dbReference type="SAM" id="MobiDB-lite"/>
    </source>
</evidence>
<organism evidence="3">
    <name type="scientific">Ixodes ricinus</name>
    <name type="common">Common tick</name>
    <name type="synonym">Acarus ricinus</name>
    <dbReference type="NCBI Taxonomy" id="34613"/>
    <lineage>
        <taxon>Eukaryota</taxon>
        <taxon>Metazoa</taxon>
        <taxon>Ecdysozoa</taxon>
        <taxon>Arthropoda</taxon>
        <taxon>Chelicerata</taxon>
        <taxon>Arachnida</taxon>
        <taxon>Acari</taxon>
        <taxon>Parasitiformes</taxon>
        <taxon>Ixodida</taxon>
        <taxon>Ixodoidea</taxon>
        <taxon>Ixodidae</taxon>
        <taxon>Ixodinae</taxon>
        <taxon>Ixodes</taxon>
    </lineage>
</organism>
<dbReference type="InterPro" id="IPR008906">
    <property type="entry name" value="HATC_C_dom"/>
</dbReference>
<dbReference type="Pfam" id="PF05699">
    <property type="entry name" value="Dimer_Tnp_hAT"/>
    <property type="match status" value="1"/>
</dbReference>